<keyword evidence="4" id="KW-1185">Reference proteome</keyword>
<feature type="compositionally biased region" description="Basic and acidic residues" evidence="2">
    <location>
        <begin position="236"/>
        <end position="250"/>
    </location>
</feature>
<keyword evidence="1" id="KW-0175">Coiled coil</keyword>
<reference evidence="4" key="2">
    <citation type="submission" date="2015-01" db="EMBL/GenBank/DDBJ databases">
        <title>Evolutionary Origins and Diversification of the Mycorrhizal Mutualists.</title>
        <authorList>
            <consortium name="DOE Joint Genome Institute"/>
            <consortium name="Mycorrhizal Genomics Consortium"/>
            <person name="Kohler A."/>
            <person name="Kuo A."/>
            <person name="Nagy L.G."/>
            <person name="Floudas D."/>
            <person name="Copeland A."/>
            <person name="Barry K.W."/>
            <person name="Cichocki N."/>
            <person name="Veneault-Fourrey C."/>
            <person name="LaButti K."/>
            <person name="Lindquist E.A."/>
            <person name="Lipzen A."/>
            <person name="Lundell T."/>
            <person name="Morin E."/>
            <person name="Murat C."/>
            <person name="Riley R."/>
            <person name="Ohm R."/>
            <person name="Sun H."/>
            <person name="Tunlid A."/>
            <person name="Henrissat B."/>
            <person name="Grigoriev I.V."/>
            <person name="Hibbett D.S."/>
            <person name="Martin F."/>
        </authorList>
    </citation>
    <scope>NUCLEOTIDE SEQUENCE [LARGE SCALE GENOMIC DNA]</scope>
    <source>
        <strain evidence="4">F 1598</strain>
    </source>
</reference>
<evidence type="ECO:0000256" key="1">
    <source>
        <dbReference type="SAM" id="Coils"/>
    </source>
</evidence>
<reference evidence="3 4" key="1">
    <citation type="submission" date="2014-04" db="EMBL/GenBank/DDBJ databases">
        <authorList>
            <consortium name="DOE Joint Genome Institute"/>
            <person name="Kuo A."/>
            <person name="Tarkka M."/>
            <person name="Buscot F."/>
            <person name="Kohler A."/>
            <person name="Nagy L.G."/>
            <person name="Floudas D."/>
            <person name="Copeland A."/>
            <person name="Barry K.W."/>
            <person name="Cichocki N."/>
            <person name="Veneault-Fourrey C."/>
            <person name="LaButti K."/>
            <person name="Lindquist E.A."/>
            <person name="Lipzen A."/>
            <person name="Lundell T."/>
            <person name="Morin E."/>
            <person name="Murat C."/>
            <person name="Sun H."/>
            <person name="Tunlid A."/>
            <person name="Henrissat B."/>
            <person name="Grigoriev I.V."/>
            <person name="Hibbett D.S."/>
            <person name="Martin F."/>
            <person name="Nordberg H.P."/>
            <person name="Cantor M.N."/>
            <person name="Hua S.X."/>
        </authorList>
    </citation>
    <scope>NUCLEOTIDE SEQUENCE [LARGE SCALE GENOMIC DNA]</scope>
    <source>
        <strain evidence="3 4">F 1598</strain>
    </source>
</reference>
<dbReference type="HOGENOM" id="CLU_600071_0_0_1"/>
<evidence type="ECO:0000256" key="2">
    <source>
        <dbReference type="SAM" id="MobiDB-lite"/>
    </source>
</evidence>
<organism evidence="3 4">
    <name type="scientific">Piloderma croceum (strain F 1598)</name>
    <dbReference type="NCBI Taxonomy" id="765440"/>
    <lineage>
        <taxon>Eukaryota</taxon>
        <taxon>Fungi</taxon>
        <taxon>Dikarya</taxon>
        <taxon>Basidiomycota</taxon>
        <taxon>Agaricomycotina</taxon>
        <taxon>Agaricomycetes</taxon>
        <taxon>Agaricomycetidae</taxon>
        <taxon>Atheliales</taxon>
        <taxon>Atheliaceae</taxon>
        <taxon>Piloderma</taxon>
    </lineage>
</organism>
<feature type="compositionally biased region" description="Polar residues" evidence="2">
    <location>
        <begin position="12"/>
        <end position="22"/>
    </location>
</feature>
<accession>A0A0C3F3Z9</accession>
<sequence>MIDNEREDMPGQASTDNRQHSHNPTTIEAQCMLGACPLHNSASPTMVPGERPQHPCLTNPNPKSAIQPDLIVLHRTFQHHHLSKHKKNYPYDLETSEFTVHFLEFRGYGSPPSDVGTPGDIYIDMTLDAYALYAMITPSSWKRWFGHCLTYSFISGKERFSLIGIDHPVLQERMLWVTDQNVVWATLKTVKKDDRSNLWSLDARHFLTKLMEYELREIKQSGGTRKRGTPDEEGERDCHSSKKSKVDKGVDVQTDNMSFHSRDALSATVVASESISEETQVSYLQADNPKPKEELMEACKKLEKANGDNTSFSQRIAELESDNRVPDSAKNDLDAHIKNFLSAIKDKDDARRNAEQAEKASADKDVRIQTLLNEAKEHQRAQVCLQNEISDMAKRIQEREPFENSQLLLSKKIQALTPNIFIFVVESERDRARAEEETAKKSLADKEARILSILKD</sequence>
<gene>
    <name evidence="3" type="ORF">PILCRDRAFT_10322</name>
</gene>
<evidence type="ECO:0000313" key="4">
    <source>
        <dbReference type="Proteomes" id="UP000054166"/>
    </source>
</evidence>
<dbReference type="InParanoid" id="A0A0C3F3Z9"/>
<feature type="region of interest" description="Disordered" evidence="2">
    <location>
        <begin position="220"/>
        <end position="252"/>
    </location>
</feature>
<dbReference type="Proteomes" id="UP000054166">
    <property type="component" value="Unassembled WGS sequence"/>
</dbReference>
<protein>
    <submittedName>
        <fullName evidence="3">Uncharacterized protein</fullName>
    </submittedName>
</protein>
<evidence type="ECO:0000313" key="3">
    <source>
        <dbReference type="EMBL" id="KIM79490.1"/>
    </source>
</evidence>
<feature type="coiled-coil region" evidence="1">
    <location>
        <begin position="302"/>
        <end position="388"/>
    </location>
</feature>
<dbReference type="AlphaFoldDB" id="A0A0C3F3Z9"/>
<feature type="region of interest" description="Disordered" evidence="2">
    <location>
        <begin position="1"/>
        <end position="22"/>
    </location>
</feature>
<name>A0A0C3F3Z9_PILCF</name>
<dbReference type="OrthoDB" id="3067611at2759"/>
<dbReference type="EMBL" id="KN833009">
    <property type="protein sequence ID" value="KIM79490.1"/>
    <property type="molecule type" value="Genomic_DNA"/>
</dbReference>
<proteinExistence type="predicted"/>